<name>A0A0D1YE95_9EURO</name>
<evidence type="ECO:0000313" key="1">
    <source>
        <dbReference type="EMBL" id="KIV81287.1"/>
    </source>
</evidence>
<proteinExistence type="predicted"/>
<organism evidence="1 2">
    <name type="scientific">Exophiala sideris</name>
    <dbReference type="NCBI Taxonomy" id="1016849"/>
    <lineage>
        <taxon>Eukaryota</taxon>
        <taxon>Fungi</taxon>
        <taxon>Dikarya</taxon>
        <taxon>Ascomycota</taxon>
        <taxon>Pezizomycotina</taxon>
        <taxon>Eurotiomycetes</taxon>
        <taxon>Chaetothyriomycetidae</taxon>
        <taxon>Chaetothyriales</taxon>
        <taxon>Herpotrichiellaceae</taxon>
        <taxon>Exophiala</taxon>
    </lineage>
</organism>
<protein>
    <submittedName>
        <fullName evidence="1">Uncharacterized protein</fullName>
    </submittedName>
</protein>
<sequence length="144" mass="16352">MIWLNANDEDSLKLSFRGMAHRVLEDQKSRPWPSHRPLSTAYQRGLEWKPRSSGFGSQDLAQSPTKHAVALVTTIMTTRRQLAISVVDICRFLPRTDHGSIIITTRSAQVHQGYRIHIQVLRNVQEGLEILPNTSRGDNIENGR</sequence>
<dbReference type="STRING" id="1016849.A0A0D1YE95"/>
<evidence type="ECO:0000313" key="2">
    <source>
        <dbReference type="Proteomes" id="UP000053599"/>
    </source>
</evidence>
<dbReference type="EMBL" id="KN846952">
    <property type="protein sequence ID" value="KIV81287.1"/>
    <property type="molecule type" value="Genomic_DNA"/>
</dbReference>
<dbReference type="OrthoDB" id="674604at2759"/>
<reference evidence="1 2" key="1">
    <citation type="submission" date="2015-01" db="EMBL/GenBank/DDBJ databases">
        <title>The Genome Sequence of Exophiala sideris CBS121828.</title>
        <authorList>
            <consortium name="The Broad Institute Genomics Platform"/>
            <person name="Cuomo C."/>
            <person name="de Hoog S."/>
            <person name="Gorbushina A."/>
            <person name="Stielow B."/>
            <person name="Teixiera M."/>
            <person name="Abouelleil A."/>
            <person name="Chapman S.B."/>
            <person name="Priest M."/>
            <person name="Young S.K."/>
            <person name="Wortman J."/>
            <person name="Nusbaum C."/>
            <person name="Birren B."/>
        </authorList>
    </citation>
    <scope>NUCLEOTIDE SEQUENCE [LARGE SCALE GENOMIC DNA]</scope>
    <source>
        <strain evidence="1 2">CBS 121828</strain>
    </source>
</reference>
<dbReference type="Proteomes" id="UP000053599">
    <property type="component" value="Unassembled WGS sequence"/>
</dbReference>
<accession>A0A0D1YE95</accession>
<gene>
    <name evidence="1" type="ORF">PV11_03483</name>
</gene>
<dbReference type="AlphaFoldDB" id="A0A0D1YE95"/>
<dbReference type="HOGENOM" id="CLU_1796489_0_0_1"/>